<accession>A0A1R0H5V8</accession>
<organism evidence="1 2">
    <name type="scientific">Smittium mucronatum</name>
    <dbReference type="NCBI Taxonomy" id="133383"/>
    <lineage>
        <taxon>Eukaryota</taxon>
        <taxon>Fungi</taxon>
        <taxon>Fungi incertae sedis</taxon>
        <taxon>Zoopagomycota</taxon>
        <taxon>Kickxellomycotina</taxon>
        <taxon>Harpellomycetes</taxon>
        <taxon>Harpellales</taxon>
        <taxon>Legeriomycetaceae</taxon>
        <taxon>Smittium</taxon>
    </lineage>
</organism>
<evidence type="ECO:0000313" key="2">
    <source>
        <dbReference type="Proteomes" id="UP000187455"/>
    </source>
</evidence>
<gene>
    <name evidence="1" type="ORF">AYI68_g1367</name>
</gene>
<dbReference type="EMBL" id="LSSL01000483">
    <property type="protein sequence ID" value="OLY84471.1"/>
    <property type="molecule type" value="Genomic_DNA"/>
</dbReference>
<reference evidence="1 2" key="1">
    <citation type="journal article" date="2016" name="Mol. Biol. Evol.">
        <title>Genome-Wide Survey of Gut Fungi (Harpellales) Reveals the First Horizontally Transferred Ubiquitin Gene from a Mosquito Host.</title>
        <authorList>
            <person name="Wang Y."/>
            <person name="White M.M."/>
            <person name="Kvist S."/>
            <person name="Moncalvo J.M."/>
        </authorList>
    </citation>
    <scope>NUCLEOTIDE SEQUENCE [LARGE SCALE GENOMIC DNA]</scope>
    <source>
        <strain evidence="1 2">ALG-7-W6</strain>
    </source>
</reference>
<dbReference type="Proteomes" id="UP000187455">
    <property type="component" value="Unassembled WGS sequence"/>
</dbReference>
<sequence length="67" mass="8184">MASNLTRKFFSWVGLMKKVYHATFSWEQEEDRLLQVYYFCHSSTGEDQDQERLAPPKDRFFSHLWYT</sequence>
<evidence type="ECO:0000313" key="1">
    <source>
        <dbReference type="EMBL" id="OLY84471.1"/>
    </source>
</evidence>
<keyword evidence="2" id="KW-1185">Reference proteome</keyword>
<comment type="caution">
    <text evidence="1">The sequence shown here is derived from an EMBL/GenBank/DDBJ whole genome shotgun (WGS) entry which is preliminary data.</text>
</comment>
<dbReference type="AlphaFoldDB" id="A0A1R0H5V8"/>
<protein>
    <submittedName>
        <fullName evidence="1">Uncharacterized protein</fullName>
    </submittedName>
</protein>
<proteinExistence type="predicted"/>
<name>A0A1R0H5V8_9FUNG</name>